<dbReference type="EMBL" id="CAJHNJ030000007">
    <property type="protein sequence ID" value="CAG9102876.1"/>
    <property type="molecule type" value="Genomic_DNA"/>
</dbReference>
<protein>
    <submittedName>
        <fullName evidence="6">(diamondback moth) hypothetical protein</fullName>
    </submittedName>
</protein>
<evidence type="ECO:0000256" key="2">
    <source>
        <dbReference type="ARBA" id="ARBA00004286"/>
    </source>
</evidence>
<organism evidence="6 7">
    <name type="scientific">Plutella xylostella</name>
    <name type="common">Diamondback moth</name>
    <name type="synonym">Plutella maculipennis</name>
    <dbReference type="NCBI Taxonomy" id="51655"/>
    <lineage>
        <taxon>Eukaryota</taxon>
        <taxon>Metazoa</taxon>
        <taxon>Ecdysozoa</taxon>
        <taxon>Arthropoda</taxon>
        <taxon>Hexapoda</taxon>
        <taxon>Insecta</taxon>
        <taxon>Pterygota</taxon>
        <taxon>Neoptera</taxon>
        <taxon>Endopterygota</taxon>
        <taxon>Lepidoptera</taxon>
        <taxon>Glossata</taxon>
        <taxon>Ditrysia</taxon>
        <taxon>Yponomeutoidea</taxon>
        <taxon>Plutellidae</taxon>
        <taxon>Plutella</taxon>
    </lineage>
</organism>
<reference evidence="6" key="1">
    <citation type="submission" date="2020-11" db="EMBL/GenBank/DDBJ databases">
        <authorList>
            <person name="Whiteford S."/>
        </authorList>
    </citation>
    <scope>NUCLEOTIDE SEQUENCE</scope>
</reference>
<keyword evidence="7" id="KW-1185">Reference proteome</keyword>
<dbReference type="FunFam" id="1.10.30.10:FF:000036">
    <property type="entry name" value="high mobility group protein D"/>
    <property type="match status" value="1"/>
</dbReference>
<comment type="caution">
    <text evidence="6">The sequence shown here is derived from an EMBL/GenBank/DDBJ whole genome shotgun (WGS) entry which is preliminary data.</text>
</comment>
<dbReference type="KEGG" id="pxy:105397401"/>
<dbReference type="GO" id="GO:0000785">
    <property type="term" value="C:chromatin"/>
    <property type="evidence" value="ECO:0007669"/>
    <property type="project" value="UniProtKB-ARBA"/>
</dbReference>
<dbReference type="OrthoDB" id="498543at2759"/>
<sequence length="120" mass="13278">MSDKPKRPMSAYMLWLNSARESIKADHPGLKVTEIAKKGGEIWRGMKDKSVWEEKAAKAKEQYTKDLESYNANGGGGEGGGKKATKRGKKAGKKTSAPKSKKKKEESDDEEGEEEEEESE</sequence>
<evidence type="ECO:0000256" key="5">
    <source>
        <dbReference type="ARBA" id="ARBA00023242"/>
    </source>
</evidence>
<dbReference type="InterPro" id="IPR050342">
    <property type="entry name" value="HMGB"/>
</dbReference>
<dbReference type="GO" id="GO:0006357">
    <property type="term" value="P:regulation of transcription by RNA polymerase II"/>
    <property type="evidence" value="ECO:0007669"/>
    <property type="project" value="TreeGrafter"/>
</dbReference>
<accession>A0A8S4DQ60</accession>
<dbReference type="PANTHER" id="PTHR48112">
    <property type="entry name" value="HIGH MOBILITY GROUP PROTEIN DSP1"/>
    <property type="match status" value="1"/>
</dbReference>
<name>A0A8S4DQ60_PLUXY</name>
<dbReference type="PANTHER" id="PTHR48112:SF20">
    <property type="entry name" value="HIGH MOBILITY GROUP PROTEIN D-RELATED"/>
    <property type="match status" value="1"/>
</dbReference>
<evidence type="ECO:0000256" key="1">
    <source>
        <dbReference type="ARBA" id="ARBA00004123"/>
    </source>
</evidence>
<dbReference type="SUPFAM" id="SSF47095">
    <property type="entry name" value="HMG-box"/>
    <property type="match status" value="1"/>
</dbReference>
<dbReference type="Pfam" id="PF00505">
    <property type="entry name" value="HMG_box"/>
    <property type="match status" value="1"/>
</dbReference>
<proteinExistence type="predicted"/>
<gene>
    <name evidence="6" type="ORF">PLXY2_LOCUS2832</name>
</gene>
<keyword evidence="5" id="KW-0539">Nucleus</keyword>
<evidence type="ECO:0000313" key="7">
    <source>
        <dbReference type="Proteomes" id="UP000653454"/>
    </source>
</evidence>
<dbReference type="InterPro" id="IPR009071">
    <property type="entry name" value="HMG_box_dom"/>
</dbReference>
<dbReference type="Gene3D" id="1.10.30.10">
    <property type="entry name" value="High mobility group box domain"/>
    <property type="match status" value="1"/>
</dbReference>
<evidence type="ECO:0000313" key="6">
    <source>
        <dbReference type="EMBL" id="CAG9102876.1"/>
    </source>
</evidence>
<keyword evidence="3" id="KW-0158">Chromosome</keyword>
<dbReference type="PROSITE" id="PS50118">
    <property type="entry name" value="HMG_BOX_2"/>
    <property type="match status" value="1"/>
</dbReference>
<dbReference type="Proteomes" id="UP000653454">
    <property type="component" value="Unassembled WGS sequence"/>
</dbReference>
<evidence type="ECO:0000256" key="3">
    <source>
        <dbReference type="ARBA" id="ARBA00022454"/>
    </source>
</evidence>
<dbReference type="GO" id="GO:0003677">
    <property type="term" value="F:DNA binding"/>
    <property type="evidence" value="ECO:0007669"/>
    <property type="project" value="UniProtKB-UniRule"/>
</dbReference>
<dbReference type="CDD" id="cd21994">
    <property type="entry name" value="HMG-box_SSRP1-like"/>
    <property type="match status" value="1"/>
</dbReference>
<comment type="subcellular location">
    <subcellularLocation>
        <location evidence="2">Chromosome</location>
    </subcellularLocation>
    <subcellularLocation>
        <location evidence="1">Nucleus</location>
    </subcellularLocation>
</comment>
<dbReference type="SMART" id="SM00398">
    <property type="entry name" value="HMG"/>
    <property type="match status" value="1"/>
</dbReference>
<evidence type="ECO:0000256" key="4">
    <source>
        <dbReference type="ARBA" id="ARBA00023125"/>
    </source>
</evidence>
<dbReference type="GO" id="GO:0005634">
    <property type="term" value="C:nucleus"/>
    <property type="evidence" value="ECO:0007669"/>
    <property type="project" value="UniProtKB-SubCell"/>
</dbReference>
<dbReference type="InterPro" id="IPR036910">
    <property type="entry name" value="HMG_box_dom_sf"/>
</dbReference>
<keyword evidence="4" id="KW-0238">DNA-binding</keyword>
<dbReference type="AlphaFoldDB" id="A0A8S4DQ60"/>